<reference evidence="2" key="1">
    <citation type="submission" date="2013-11" db="EMBL/GenBank/DDBJ databases">
        <title>Genome sequence of the fusiform rust pathogen reveals effectors for host alternation and coevolution with pine.</title>
        <authorList>
            <consortium name="DOE Joint Genome Institute"/>
            <person name="Smith K."/>
            <person name="Pendleton A."/>
            <person name="Kubisiak T."/>
            <person name="Anderson C."/>
            <person name="Salamov A."/>
            <person name="Aerts A."/>
            <person name="Riley R."/>
            <person name="Clum A."/>
            <person name="Lindquist E."/>
            <person name="Ence D."/>
            <person name="Campbell M."/>
            <person name="Kronenberg Z."/>
            <person name="Feau N."/>
            <person name="Dhillon B."/>
            <person name="Hamelin R."/>
            <person name="Burleigh J."/>
            <person name="Smith J."/>
            <person name="Yandell M."/>
            <person name="Nelson C."/>
            <person name="Grigoriev I."/>
            <person name="Davis J."/>
        </authorList>
    </citation>
    <scope>NUCLEOTIDE SEQUENCE</scope>
    <source>
        <strain evidence="2">G11</strain>
    </source>
</reference>
<dbReference type="EMBL" id="MU167429">
    <property type="protein sequence ID" value="KAG0140640.1"/>
    <property type="molecule type" value="Genomic_DNA"/>
</dbReference>
<dbReference type="Proteomes" id="UP000886653">
    <property type="component" value="Unassembled WGS sequence"/>
</dbReference>
<name>A0A9P6N6M5_9BASI</name>
<organism evidence="2 3">
    <name type="scientific">Cronartium quercuum f. sp. fusiforme G11</name>
    <dbReference type="NCBI Taxonomy" id="708437"/>
    <lineage>
        <taxon>Eukaryota</taxon>
        <taxon>Fungi</taxon>
        <taxon>Dikarya</taxon>
        <taxon>Basidiomycota</taxon>
        <taxon>Pucciniomycotina</taxon>
        <taxon>Pucciniomycetes</taxon>
        <taxon>Pucciniales</taxon>
        <taxon>Coleosporiaceae</taxon>
        <taxon>Cronartium</taxon>
    </lineage>
</organism>
<protein>
    <submittedName>
        <fullName evidence="2">Uncharacterized protein</fullName>
    </submittedName>
</protein>
<comment type="caution">
    <text evidence="2">The sequence shown here is derived from an EMBL/GenBank/DDBJ whole genome shotgun (WGS) entry which is preliminary data.</text>
</comment>
<dbReference type="OrthoDB" id="2505202at2759"/>
<keyword evidence="3" id="KW-1185">Reference proteome</keyword>
<evidence type="ECO:0000313" key="3">
    <source>
        <dbReference type="Proteomes" id="UP000886653"/>
    </source>
</evidence>
<evidence type="ECO:0000313" key="2">
    <source>
        <dbReference type="EMBL" id="KAG0140640.1"/>
    </source>
</evidence>
<gene>
    <name evidence="2" type="ORF">CROQUDRAFT_664907</name>
</gene>
<feature type="region of interest" description="Disordered" evidence="1">
    <location>
        <begin position="178"/>
        <end position="203"/>
    </location>
</feature>
<feature type="compositionally biased region" description="Low complexity" evidence="1">
    <location>
        <begin position="178"/>
        <end position="188"/>
    </location>
</feature>
<dbReference type="AlphaFoldDB" id="A0A9P6N6M5"/>
<evidence type="ECO:0000256" key="1">
    <source>
        <dbReference type="SAM" id="MobiDB-lite"/>
    </source>
</evidence>
<proteinExistence type="predicted"/>
<accession>A0A9P6N6M5</accession>
<sequence>MSLTRTKHQTQPQSIPFEGVFNLVEQVPISYTFDRECALMPRPVFLPFFFSQVTPTGQKVLCFQPFESQPGLANGPSPGTALTKKPQFEHPIYLPGSSDASALRGAIDGRSFRFEGEIVLLGPAPPNGTLASIHFGTTTTAQSVLAGQKPAWARKQLQSKLLPPGDLSLGNDANAIASTSSVPISSPTRPRRRPKPSRAPSVFPPITRELIGLERSGKSKGKAAVRGQGTCTCKV</sequence>